<evidence type="ECO:0000313" key="2">
    <source>
        <dbReference type="EMBL" id="PKC63490.1"/>
    </source>
</evidence>
<accession>A0A2N0RJJ9</accession>
<dbReference type="EMBL" id="LLXH01000731">
    <property type="protein sequence ID" value="PKC63490.1"/>
    <property type="molecule type" value="Genomic_DNA"/>
</dbReference>
<sequence length="337" mass="38136">MQIYGLCCVIENKETPIPLQNVVVEANIVDMITEGSIIHRLAARKLIQDLDDKTSFLHKNPKNVGKNIPDSLVKDNIIKLGKTFNLASKYTSFIGIDERTSEPNEVLIKPKQINVPQSVPASGSHLVFGGAIRHRQILHDDDDGNTLTTIKRTARKATGGTTTTARRSTRVKQTARKSTGGTTTTVGRIRYTARKSTGGKAPTKLPDSLASQPEIKINHKESNIKNLFEFLGLQSFNGKFLPNESFYNFFYKNDLNDLKQEIKEEIGEIKEIEEVLSTCISMKYLEIIMFENFKDECEMCYEKAEKALKKMVENDVKRNAISEKAKKWIHNWVNEQE</sequence>
<dbReference type="VEuPathDB" id="FungiDB:RhiirA1_443319"/>
<proteinExistence type="predicted"/>
<dbReference type="VEuPathDB" id="FungiDB:FUN_021855"/>
<evidence type="ECO:0000313" key="3">
    <source>
        <dbReference type="Proteomes" id="UP000232688"/>
    </source>
</evidence>
<organism evidence="2 3">
    <name type="scientific">Rhizophagus irregularis</name>
    <dbReference type="NCBI Taxonomy" id="588596"/>
    <lineage>
        <taxon>Eukaryota</taxon>
        <taxon>Fungi</taxon>
        <taxon>Fungi incertae sedis</taxon>
        <taxon>Mucoromycota</taxon>
        <taxon>Glomeromycotina</taxon>
        <taxon>Glomeromycetes</taxon>
        <taxon>Glomerales</taxon>
        <taxon>Glomeraceae</taxon>
        <taxon>Rhizophagus</taxon>
    </lineage>
</organism>
<feature type="region of interest" description="Disordered" evidence="1">
    <location>
        <begin position="155"/>
        <end position="183"/>
    </location>
</feature>
<reference evidence="2 3" key="1">
    <citation type="submission" date="2017-10" db="EMBL/GenBank/DDBJ databases">
        <title>Extensive intraspecific genome diversity in a model arbuscular mycorrhizal fungus.</title>
        <authorList>
            <person name="Chen E.C.H."/>
            <person name="Morin E."/>
            <person name="Baudet D."/>
            <person name="Noel J."/>
            <person name="Ndikumana S."/>
            <person name="Charron P."/>
            <person name="St-Onge C."/>
            <person name="Giorgi J."/>
            <person name="Grigoriev I.V."/>
            <person name="Roux C."/>
            <person name="Martin F.M."/>
            <person name="Corradi N."/>
        </authorList>
    </citation>
    <scope>NUCLEOTIDE SEQUENCE [LARGE SCALE GENOMIC DNA]</scope>
    <source>
        <strain evidence="2 3">A1</strain>
    </source>
</reference>
<gene>
    <name evidence="2" type="ORF">RhiirA1_443319</name>
</gene>
<dbReference type="AlphaFoldDB" id="A0A2N0RJJ9"/>
<dbReference type="VEuPathDB" id="FungiDB:RhiirFUN_003783"/>
<dbReference type="PANTHER" id="PTHR45737:SF6">
    <property type="entry name" value="VON WILLEBRAND FACTOR A DOMAIN-CONTAINING PROTEIN 5A"/>
    <property type="match status" value="1"/>
</dbReference>
<dbReference type="PANTHER" id="PTHR45737">
    <property type="entry name" value="VON WILLEBRAND FACTOR A DOMAIN-CONTAINING PROTEIN 5A"/>
    <property type="match status" value="1"/>
</dbReference>
<protein>
    <submittedName>
        <fullName evidence="2">Uncharacterized protein</fullName>
    </submittedName>
</protein>
<name>A0A2N0RJJ9_9GLOM</name>
<reference evidence="2 3" key="2">
    <citation type="submission" date="2017-10" db="EMBL/GenBank/DDBJ databases">
        <title>Genome analyses suggest a sexual origin of heterokaryosis in a supposedly ancient asexual fungus.</title>
        <authorList>
            <person name="Corradi N."/>
            <person name="Sedzielewska K."/>
            <person name="Noel J."/>
            <person name="Charron P."/>
            <person name="Farinelli L."/>
            <person name="Marton T."/>
            <person name="Kruger M."/>
            <person name="Pelin A."/>
            <person name="Brachmann A."/>
            <person name="Corradi N."/>
        </authorList>
    </citation>
    <scope>NUCLEOTIDE SEQUENCE [LARGE SCALE GENOMIC DNA]</scope>
    <source>
        <strain evidence="2 3">A1</strain>
    </source>
</reference>
<comment type="caution">
    <text evidence="2">The sequence shown here is derived from an EMBL/GenBank/DDBJ whole genome shotgun (WGS) entry which is preliminary data.</text>
</comment>
<feature type="compositionally biased region" description="Low complexity" evidence="1">
    <location>
        <begin position="156"/>
        <end position="166"/>
    </location>
</feature>
<dbReference type="Proteomes" id="UP000232688">
    <property type="component" value="Unassembled WGS sequence"/>
</dbReference>
<evidence type="ECO:0000256" key="1">
    <source>
        <dbReference type="SAM" id="MobiDB-lite"/>
    </source>
</evidence>